<dbReference type="InterPro" id="IPR050173">
    <property type="entry name" value="ABC_transporter_C-like"/>
</dbReference>
<dbReference type="Pfam" id="PF00664">
    <property type="entry name" value="ABC_membrane"/>
    <property type="match status" value="1"/>
</dbReference>
<evidence type="ECO:0000256" key="1">
    <source>
        <dbReference type="ARBA" id="ARBA00004370"/>
    </source>
</evidence>
<evidence type="ECO:0000256" key="5">
    <source>
        <dbReference type="ARBA" id="ARBA00022840"/>
    </source>
</evidence>
<name>A0A7J5X848_DISMA</name>
<dbReference type="Gene3D" id="3.40.50.300">
    <property type="entry name" value="P-loop containing nucleotide triphosphate hydrolases"/>
    <property type="match status" value="2"/>
</dbReference>
<dbReference type="PANTHER" id="PTHR24223:SF10">
    <property type="entry name" value="ATP-BINDING CASSETTE SUB-FAMILY C MEMBER 12"/>
    <property type="match status" value="1"/>
</dbReference>
<dbReference type="SMART" id="SM00382">
    <property type="entry name" value="AAA"/>
    <property type="match status" value="1"/>
</dbReference>
<feature type="domain" description="ABC transmembrane type-1" evidence="10">
    <location>
        <begin position="1"/>
        <end position="218"/>
    </location>
</feature>
<dbReference type="GO" id="GO:0005524">
    <property type="term" value="F:ATP binding"/>
    <property type="evidence" value="ECO:0007669"/>
    <property type="project" value="UniProtKB-KW"/>
</dbReference>
<keyword evidence="6 8" id="KW-1133">Transmembrane helix</keyword>
<proteinExistence type="predicted"/>
<sequence>MVAVMILLAMIKCFFWTWVTLTAASKLHNTMFKKIFSSPMSFFDTTPAGRILNRFSKDQEEVDCVLPLNMDPFLQFTLLVTFTIITISAVFPLMLRSVRQMKRMENISRSPCISLTTSTLQGLSTIHAYNIREKHIQLFKTLNDINSNHYLLFNCGTRWLSFWLDFMACTMTLLVSLFVVLSSNEVISPSLKGLALSYTIQLTGVLQYVVRQSTEVEARFNSVERLQEYITGCKSEAPRHIKEAQVAQDWPENGTITFQNYKMKYRENTPIVLNGLDFTIRGGEKLGIVGRTGSGKSSLGVALFRLVEPAEGTLIDGVDISSIGLHDLRSKLSIIPQDPVLFIGSVRYNLDPFNNYNEEEIWAALEKTYMKDSIILLDEATASIDAETDALIQNTIKEAFEDCTMLTIAHRINTVMYSDRILVMDNGEVIDRHKNTKVAELDHPDVLKQRPDSLFSALLAAANTMNH</sequence>
<dbReference type="InterPro" id="IPR036640">
    <property type="entry name" value="ABC1_TM_sf"/>
</dbReference>
<reference evidence="11 12" key="1">
    <citation type="submission" date="2020-03" db="EMBL/GenBank/DDBJ databases">
        <title>Dissostichus mawsoni Genome sequencing and assembly.</title>
        <authorList>
            <person name="Park H."/>
        </authorList>
    </citation>
    <scope>NUCLEOTIDE SEQUENCE [LARGE SCALE GENOMIC DNA]</scope>
    <source>
        <strain evidence="11">DM0001</strain>
        <tissue evidence="11">Muscle</tissue>
    </source>
</reference>
<dbReference type="OrthoDB" id="6500128at2759"/>
<dbReference type="EMBL" id="JAAKFY010000027">
    <property type="protein sequence ID" value="KAF3833111.1"/>
    <property type="molecule type" value="Genomic_DNA"/>
</dbReference>
<comment type="subcellular location">
    <subcellularLocation>
        <location evidence="1">Membrane</location>
    </subcellularLocation>
</comment>
<evidence type="ECO:0000259" key="9">
    <source>
        <dbReference type="PROSITE" id="PS50893"/>
    </source>
</evidence>
<evidence type="ECO:0000256" key="2">
    <source>
        <dbReference type="ARBA" id="ARBA00022448"/>
    </source>
</evidence>
<comment type="caution">
    <text evidence="11">The sequence shown here is derived from an EMBL/GenBank/DDBJ whole genome shotgun (WGS) entry which is preliminary data.</text>
</comment>
<feature type="domain" description="ABC transporter" evidence="9">
    <location>
        <begin position="256"/>
        <end position="451"/>
    </location>
</feature>
<evidence type="ECO:0000313" key="12">
    <source>
        <dbReference type="Proteomes" id="UP000518266"/>
    </source>
</evidence>
<dbReference type="GO" id="GO:0016020">
    <property type="term" value="C:membrane"/>
    <property type="evidence" value="ECO:0007669"/>
    <property type="project" value="UniProtKB-SubCell"/>
</dbReference>
<evidence type="ECO:0000256" key="8">
    <source>
        <dbReference type="SAM" id="Phobius"/>
    </source>
</evidence>
<dbReference type="PROSITE" id="PS50893">
    <property type="entry name" value="ABC_TRANSPORTER_2"/>
    <property type="match status" value="1"/>
</dbReference>
<keyword evidence="4" id="KW-0547">Nucleotide-binding</keyword>
<dbReference type="InterPro" id="IPR011527">
    <property type="entry name" value="ABC1_TM_dom"/>
</dbReference>
<dbReference type="AlphaFoldDB" id="A0A7J5X848"/>
<dbReference type="GO" id="GO:0140359">
    <property type="term" value="F:ABC-type transporter activity"/>
    <property type="evidence" value="ECO:0007669"/>
    <property type="project" value="InterPro"/>
</dbReference>
<feature type="transmembrane region" description="Helical" evidence="8">
    <location>
        <begin position="162"/>
        <end position="181"/>
    </location>
</feature>
<feature type="transmembrane region" description="Helical" evidence="8">
    <location>
        <begin position="73"/>
        <end position="95"/>
    </location>
</feature>
<evidence type="ECO:0000256" key="4">
    <source>
        <dbReference type="ARBA" id="ARBA00022741"/>
    </source>
</evidence>
<keyword evidence="7 8" id="KW-0472">Membrane</keyword>
<evidence type="ECO:0000313" key="11">
    <source>
        <dbReference type="EMBL" id="KAF3833111.1"/>
    </source>
</evidence>
<evidence type="ECO:0000256" key="6">
    <source>
        <dbReference type="ARBA" id="ARBA00022989"/>
    </source>
</evidence>
<organism evidence="11 12">
    <name type="scientific">Dissostichus mawsoni</name>
    <name type="common">Antarctic cod</name>
    <dbReference type="NCBI Taxonomy" id="36200"/>
    <lineage>
        <taxon>Eukaryota</taxon>
        <taxon>Metazoa</taxon>
        <taxon>Chordata</taxon>
        <taxon>Craniata</taxon>
        <taxon>Vertebrata</taxon>
        <taxon>Euteleostomi</taxon>
        <taxon>Actinopterygii</taxon>
        <taxon>Neopterygii</taxon>
        <taxon>Teleostei</taxon>
        <taxon>Neoteleostei</taxon>
        <taxon>Acanthomorphata</taxon>
        <taxon>Eupercaria</taxon>
        <taxon>Perciformes</taxon>
        <taxon>Notothenioidei</taxon>
        <taxon>Nototheniidae</taxon>
        <taxon>Dissostichus</taxon>
    </lineage>
</organism>
<dbReference type="InterPro" id="IPR027417">
    <property type="entry name" value="P-loop_NTPase"/>
</dbReference>
<dbReference type="SUPFAM" id="SSF52540">
    <property type="entry name" value="P-loop containing nucleoside triphosphate hydrolases"/>
    <property type="match status" value="1"/>
</dbReference>
<evidence type="ECO:0000256" key="3">
    <source>
        <dbReference type="ARBA" id="ARBA00022692"/>
    </source>
</evidence>
<dbReference type="InterPro" id="IPR003593">
    <property type="entry name" value="AAA+_ATPase"/>
</dbReference>
<evidence type="ECO:0000256" key="7">
    <source>
        <dbReference type="ARBA" id="ARBA00023136"/>
    </source>
</evidence>
<keyword evidence="5" id="KW-0067">ATP-binding</keyword>
<dbReference type="Proteomes" id="UP000518266">
    <property type="component" value="Unassembled WGS sequence"/>
</dbReference>
<dbReference type="PROSITE" id="PS50929">
    <property type="entry name" value="ABC_TM1F"/>
    <property type="match status" value="1"/>
</dbReference>
<evidence type="ECO:0000259" key="10">
    <source>
        <dbReference type="PROSITE" id="PS50929"/>
    </source>
</evidence>
<dbReference type="GO" id="GO:0016887">
    <property type="term" value="F:ATP hydrolysis activity"/>
    <property type="evidence" value="ECO:0007669"/>
    <property type="project" value="InterPro"/>
</dbReference>
<dbReference type="Pfam" id="PF00005">
    <property type="entry name" value="ABC_tran"/>
    <property type="match status" value="1"/>
</dbReference>
<accession>A0A7J5X848</accession>
<dbReference type="Gene3D" id="1.20.1560.10">
    <property type="entry name" value="ABC transporter type 1, transmembrane domain"/>
    <property type="match status" value="1"/>
</dbReference>
<dbReference type="CDD" id="cd03244">
    <property type="entry name" value="ABCC_MRP_domain2"/>
    <property type="match status" value="1"/>
</dbReference>
<keyword evidence="3 8" id="KW-0812">Transmembrane</keyword>
<keyword evidence="12" id="KW-1185">Reference proteome</keyword>
<gene>
    <name evidence="11" type="ORF">F7725_026776</name>
</gene>
<dbReference type="SUPFAM" id="SSF90123">
    <property type="entry name" value="ABC transporter transmembrane region"/>
    <property type="match status" value="1"/>
</dbReference>
<dbReference type="InterPro" id="IPR003439">
    <property type="entry name" value="ABC_transporter-like_ATP-bd"/>
</dbReference>
<protein>
    <submittedName>
        <fullName evidence="11">Uncharacterized protein</fullName>
    </submittedName>
</protein>
<dbReference type="FunFam" id="3.40.50.300:FF:001958">
    <property type="entry name" value="ATP binding cassette subfamily C member 11"/>
    <property type="match status" value="1"/>
</dbReference>
<dbReference type="PANTHER" id="PTHR24223">
    <property type="entry name" value="ATP-BINDING CASSETTE SUB-FAMILY C"/>
    <property type="match status" value="1"/>
</dbReference>
<keyword evidence="2" id="KW-0813">Transport</keyword>